<dbReference type="AlphaFoldDB" id="A0A8J7YT39"/>
<dbReference type="InterPro" id="IPR001584">
    <property type="entry name" value="Integrase_cat-core"/>
</dbReference>
<name>A0A8J7YT39_9ARCH</name>
<sequence>MSILRTLSPEKYRNLNKNEDNEVNYYEKHRPYAMYHADTMEIILENGDTVYQISIEDDYSRAYVSMEVFESKHTYLVIICMLKAFRQYGIPKLFHHDNGEEYNNTAVKWLLKKFNITDVPTKIENPKGNGKKEKANGQDRKYFYEKHNFQIVEEVKQAIPDYLNFRNNIKAQWARYGETASEALKEAEPRKMSDDELEEIIREMHFEKKNRIVKKDGKVRFKGRNYHISKKLKGTT</sequence>
<dbReference type="InterPro" id="IPR012337">
    <property type="entry name" value="RNaseH-like_sf"/>
</dbReference>
<comment type="caution">
    <text evidence="2">The sequence shown here is derived from an EMBL/GenBank/DDBJ whole genome shotgun (WGS) entry which is preliminary data.</text>
</comment>
<evidence type="ECO:0000259" key="1">
    <source>
        <dbReference type="PROSITE" id="PS50994"/>
    </source>
</evidence>
<dbReference type="GO" id="GO:0015074">
    <property type="term" value="P:DNA integration"/>
    <property type="evidence" value="ECO:0007669"/>
    <property type="project" value="InterPro"/>
</dbReference>
<evidence type="ECO:0000313" key="2">
    <source>
        <dbReference type="EMBL" id="NCN65241.1"/>
    </source>
</evidence>
<proteinExistence type="predicted"/>
<organism evidence="2 3">
    <name type="scientific">Candidatus Altarchaeum hamiconexum</name>
    <dbReference type="NCBI Taxonomy" id="1803513"/>
    <lineage>
        <taxon>Archaea</taxon>
        <taxon>Candidatus Altarchaeota</taxon>
        <taxon>Candidatus Altiarchaeia</taxon>
        <taxon>Candidatus Altarchaeales</taxon>
        <taxon>Candidatus Altarchaeaceae</taxon>
        <taxon>Candidatus Altarchaeum</taxon>
    </lineage>
</organism>
<gene>
    <name evidence="2" type="ORF">GW910_04145</name>
</gene>
<dbReference type="EMBL" id="JAACVF010000103">
    <property type="protein sequence ID" value="NCN65241.1"/>
    <property type="molecule type" value="Genomic_DNA"/>
</dbReference>
<dbReference type="SUPFAM" id="SSF53098">
    <property type="entry name" value="Ribonuclease H-like"/>
    <property type="match status" value="1"/>
</dbReference>
<feature type="domain" description="Integrase catalytic" evidence="1">
    <location>
        <begin position="27"/>
        <end position="188"/>
    </location>
</feature>
<reference evidence="2" key="1">
    <citation type="submission" date="2019-11" db="EMBL/GenBank/DDBJ databases">
        <title>Lipid analysis of CO2-rich subsurface aquifers suggests an autotrophy-based deep biosphere with lysolipids enriched in CPR bacteria.</title>
        <authorList>
            <person name="Probst A.J."/>
            <person name="Elling F.J."/>
            <person name="Castelle C.J."/>
            <person name="Zhu Q."/>
            <person name="Elvert M."/>
            <person name="Birarda G."/>
            <person name="Holman H.-Y."/>
            <person name="Lane K.R."/>
            <person name="Ladd B."/>
            <person name="Ryan M.C."/>
            <person name="Woyke T."/>
            <person name="Hinrichs K.-U."/>
            <person name="Banfield J.F."/>
        </authorList>
    </citation>
    <scope>NUCLEOTIDE SEQUENCE</scope>
    <source>
        <strain evidence="2">CG_2015-01_33_1645</strain>
    </source>
</reference>
<dbReference type="PROSITE" id="PS50994">
    <property type="entry name" value="INTEGRASE"/>
    <property type="match status" value="1"/>
</dbReference>
<dbReference type="GO" id="GO:0003676">
    <property type="term" value="F:nucleic acid binding"/>
    <property type="evidence" value="ECO:0007669"/>
    <property type="project" value="InterPro"/>
</dbReference>
<dbReference type="InterPro" id="IPR036397">
    <property type="entry name" value="RNaseH_sf"/>
</dbReference>
<accession>A0A8J7YT39</accession>
<dbReference type="Pfam" id="PF00665">
    <property type="entry name" value="rve"/>
    <property type="match status" value="1"/>
</dbReference>
<feature type="non-terminal residue" evidence="2">
    <location>
        <position position="236"/>
    </location>
</feature>
<dbReference type="Gene3D" id="3.30.420.10">
    <property type="entry name" value="Ribonuclease H-like superfamily/Ribonuclease H"/>
    <property type="match status" value="1"/>
</dbReference>
<dbReference type="Proteomes" id="UP000768163">
    <property type="component" value="Unassembled WGS sequence"/>
</dbReference>
<protein>
    <submittedName>
        <fullName evidence="2">Transposase family protein</fullName>
    </submittedName>
</protein>
<evidence type="ECO:0000313" key="3">
    <source>
        <dbReference type="Proteomes" id="UP000768163"/>
    </source>
</evidence>